<feature type="transmembrane region" description="Helical" evidence="8">
    <location>
        <begin position="103"/>
        <end position="121"/>
    </location>
</feature>
<dbReference type="InterPro" id="IPR027470">
    <property type="entry name" value="Cation_efflux_CTD"/>
</dbReference>
<evidence type="ECO:0000256" key="6">
    <source>
        <dbReference type="ARBA" id="ARBA00023136"/>
    </source>
</evidence>
<dbReference type="GO" id="GO:0015341">
    <property type="term" value="F:zinc efflux antiporter activity"/>
    <property type="evidence" value="ECO:0007669"/>
    <property type="project" value="TreeGrafter"/>
</dbReference>
<feature type="domain" description="Cation efflux protein transmembrane" evidence="9">
    <location>
        <begin position="36"/>
        <end position="241"/>
    </location>
</feature>
<evidence type="ECO:0000256" key="8">
    <source>
        <dbReference type="SAM" id="Phobius"/>
    </source>
</evidence>
<dbReference type="GO" id="GO:0015093">
    <property type="term" value="F:ferrous iron transmembrane transporter activity"/>
    <property type="evidence" value="ECO:0007669"/>
    <property type="project" value="TreeGrafter"/>
</dbReference>
<feature type="domain" description="Cation efflux protein cytoplasmic" evidence="10">
    <location>
        <begin position="245"/>
        <end position="321"/>
    </location>
</feature>
<dbReference type="PANTHER" id="PTHR43840:SF15">
    <property type="entry name" value="MITOCHONDRIAL METAL TRANSPORTER 1-RELATED"/>
    <property type="match status" value="1"/>
</dbReference>
<keyword evidence="5 8" id="KW-1133">Transmembrane helix</keyword>
<comment type="similarity">
    <text evidence="2">Belongs to the cation diffusion facilitator (CDF) transporter (TC 2.A.4) family.</text>
</comment>
<feature type="domain" description="Cation efflux protein cytoplasmic" evidence="10">
    <location>
        <begin position="343"/>
        <end position="401"/>
    </location>
</feature>
<sequence length="526" mass="56889">MQSSPKLLKEQELAASEALYESPVHVAEKQKARAALYSLLAAVFLTSVKVSVGLYTNSLAILSEALHSGLDLVAALMTWYAIRVSARPADRHHPYGHGKMENLSALAETVLLFIVCAYVGYEGVHRIMDGSSPVVPSLWGVGVMLLSMAIDINRVRHLRKVAKETNSQALEADALHFSTDILSSAVVFLGVLAVWLADVLKLPPELRALIHQADTVAALIVALIIFKVSLTMARRAVDFLLDAAPEDALEQIEKSVVQVEGVCSLDRLRMRSAGAGTFVDLSVAVDPHLRVSDGHRIASEVEAHVCSIVPGADVVVHVDPYNGAGSDQTTFGLIQSAARTHELDVHDVHILHESDGTEAAMAHVEFPGRTSFGRAYDRCKAFEADIAQKHPQVHLLTHIEPSASEQNAQVLDAEKDKLAGFVAERVQACCDREPLVFGMHALTLRRTADGLNVSFHCLISGILSVQEVHDITVRMEKSLREEIPLLDNILVHMEPQLPGEDARCHEPQGAAGQGAQSGQTAQAARG</sequence>
<keyword evidence="4 8" id="KW-0812">Transmembrane</keyword>
<organism evidence="11 12">
    <name type="scientific">Candidatus Desulfovibrio intestinipullorum</name>
    <dbReference type="NCBI Taxonomy" id="2838536"/>
    <lineage>
        <taxon>Bacteria</taxon>
        <taxon>Pseudomonadati</taxon>
        <taxon>Thermodesulfobacteriota</taxon>
        <taxon>Desulfovibrionia</taxon>
        <taxon>Desulfovibrionales</taxon>
        <taxon>Desulfovibrionaceae</taxon>
        <taxon>Desulfovibrio</taxon>
    </lineage>
</organism>
<dbReference type="GO" id="GO:0015086">
    <property type="term" value="F:cadmium ion transmembrane transporter activity"/>
    <property type="evidence" value="ECO:0007669"/>
    <property type="project" value="TreeGrafter"/>
</dbReference>
<dbReference type="Gene3D" id="3.30.70.1350">
    <property type="entry name" value="Cation efflux protein, cytoplasmic domain"/>
    <property type="match status" value="3"/>
</dbReference>
<dbReference type="InterPro" id="IPR050291">
    <property type="entry name" value="CDF_Transporter"/>
</dbReference>
<evidence type="ECO:0000313" key="11">
    <source>
        <dbReference type="EMBL" id="HIW01370.1"/>
    </source>
</evidence>
<feature type="transmembrane region" description="Helical" evidence="8">
    <location>
        <begin position="209"/>
        <end position="226"/>
    </location>
</feature>
<feature type="compositionally biased region" description="Low complexity" evidence="7">
    <location>
        <begin position="508"/>
        <end position="526"/>
    </location>
</feature>
<feature type="transmembrane region" description="Helical" evidence="8">
    <location>
        <begin position="133"/>
        <end position="153"/>
    </location>
</feature>
<feature type="domain" description="Cation efflux protein cytoplasmic" evidence="10">
    <location>
        <begin position="424"/>
        <end position="495"/>
    </location>
</feature>
<reference evidence="11" key="1">
    <citation type="journal article" date="2021" name="PeerJ">
        <title>Extensive microbial diversity within the chicken gut microbiome revealed by metagenomics and culture.</title>
        <authorList>
            <person name="Gilroy R."/>
            <person name="Ravi A."/>
            <person name="Getino M."/>
            <person name="Pursley I."/>
            <person name="Horton D.L."/>
            <person name="Alikhan N.F."/>
            <person name="Baker D."/>
            <person name="Gharbi K."/>
            <person name="Hall N."/>
            <person name="Watson M."/>
            <person name="Adriaenssens E.M."/>
            <person name="Foster-Nyarko E."/>
            <person name="Jarju S."/>
            <person name="Secka A."/>
            <person name="Antonio M."/>
            <person name="Oren A."/>
            <person name="Chaudhuri R.R."/>
            <person name="La Ragione R."/>
            <person name="Hildebrand F."/>
            <person name="Pallen M.J."/>
        </authorList>
    </citation>
    <scope>NUCLEOTIDE SEQUENCE</scope>
    <source>
        <strain evidence="11">ChiHecec2B26-446</strain>
    </source>
</reference>
<gene>
    <name evidence="11" type="ORF">H9894_09330</name>
</gene>
<reference evidence="11" key="2">
    <citation type="submission" date="2021-04" db="EMBL/GenBank/DDBJ databases">
        <authorList>
            <person name="Gilroy R."/>
        </authorList>
    </citation>
    <scope>NUCLEOTIDE SEQUENCE</scope>
    <source>
        <strain evidence="11">ChiHecec2B26-446</strain>
    </source>
</reference>
<evidence type="ECO:0000256" key="5">
    <source>
        <dbReference type="ARBA" id="ARBA00022989"/>
    </source>
</evidence>
<dbReference type="SUPFAM" id="SSF160240">
    <property type="entry name" value="Cation efflux protein cytoplasmic domain-like"/>
    <property type="match status" value="3"/>
</dbReference>
<dbReference type="PANTHER" id="PTHR43840">
    <property type="entry name" value="MITOCHONDRIAL METAL TRANSPORTER 1-RELATED"/>
    <property type="match status" value="1"/>
</dbReference>
<proteinExistence type="inferred from homology"/>
<evidence type="ECO:0000259" key="9">
    <source>
        <dbReference type="Pfam" id="PF01545"/>
    </source>
</evidence>
<dbReference type="Pfam" id="PF01545">
    <property type="entry name" value="Cation_efflux"/>
    <property type="match status" value="1"/>
</dbReference>
<feature type="region of interest" description="Disordered" evidence="7">
    <location>
        <begin position="499"/>
        <end position="526"/>
    </location>
</feature>
<evidence type="ECO:0000256" key="4">
    <source>
        <dbReference type="ARBA" id="ARBA00022692"/>
    </source>
</evidence>
<name>A0A9D1TQ46_9BACT</name>
<dbReference type="Gene3D" id="1.20.1510.10">
    <property type="entry name" value="Cation efflux protein transmembrane domain"/>
    <property type="match status" value="1"/>
</dbReference>
<keyword evidence="6 8" id="KW-0472">Membrane</keyword>
<dbReference type="EMBL" id="DXHV01000078">
    <property type="protein sequence ID" value="HIW01370.1"/>
    <property type="molecule type" value="Genomic_DNA"/>
</dbReference>
<dbReference type="AlphaFoldDB" id="A0A9D1TQ46"/>
<dbReference type="InterPro" id="IPR058533">
    <property type="entry name" value="Cation_efflux_TM"/>
</dbReference>
<comment type="subcellular location">
    <subcellularLocation>
        <location evidence="1">Membrane</location>
        <topology evidence="1">Multi-pass membrane protein</topology>
    </subcellularLocation>
</comment>
<protein>
    <submittedName>
        <fullName evidence="11">Cation-efflux pump</fullName>
    </submittedName>
</protein>
<accession>A0A9D1TQ46</accession>
<comment type="caution">
    <text evidence="11">The sequence shown here is derived from an EMBL/GenBank/DDBJ whole genome shotgun (WGS) entry which is preliminary data.</text>
</comment>
<keyword evidence="3" id="KW-0813">Transport</keyword>
<evidence type="ECO:0000256" key="1">
    <source>
        <dbReference type="ARBA" id="ARBA00004141"/>
    </source>
</evidence>
<dbReference type="Proteomes" id="UP000886752">
    <property type="component" value="Unassembled WGS sequence"/>
</dbReference>
<evidence type="ECO:0000256" key="7">
    <source>
        <dbReference type="SAM" id="MobiDB-lite"/>
    </source>
</evidence>
<dbReference type="GO" id="GO:0005886">
    <property type="term" value="C:plasma membrane"/>
    <property type="evidence" value="ECO:0007669"/>
    <property type="project" value="TreeGrafter"/>
</dbReference>
<dbReference type="InterPro" id="IPR002524">
    <property type="entry name" value="Cation_efflux"/>
</dbReference>
<evidence type="ECO:0000259" key="10">
    <source>
        <dbReference type="Pfam" id="PF16916"/>
    </source>
</evidence>
<evidence type="ECO:0000256" key="3">
    <source>
        <dbReference type="ARBA" id="ARBA00022448"/>
    </source>
</evidence>
<feature type="transmembrane region" description="Helical" evidence="8">
    <location>
        <begin position="61"/>
        <end position="82"/>
    </location>
</feature>
<dbReference type="GO" id="GO:0006882">
    <property type="term" value="P:intracellular zinc ion homeostasis"/>
    <property type="evidence" value="ECO:0007669"/>
    <property type="project" value="TreeGrafter"/>
</dbReference>
<dbReference type="NCBIfam" id="TIGR01297">
    <property type="entry name" value="CDF"/>
    <property type="match status" value="1"/>
</dbReference>
<dbReference type="Pfam" id="PF16916">
    <property type="entry name" value="ZT_dimer"/>
    <property type="match status" value="3"/>
</dbReference>
<dbReference type="SUPFAM" id="SSF161111">
    <property type="entry name" value="Cation efflux protein transmembrane domain-like"/>
    <property type="match status" value="1"/>
</dbReference>
<dbReference type="InterPro" id="IPR036837">
    <property type="entry name" value="Cation_efflux_CTD_sf"/>
</dbReference>
<evidence type="ECO:0000313" key="12">
    <source>
        <dbReference type="Proteomes" id="UP000886752"/>
    </source>
</evidence>
<feature type="transmembrane region" description="Helical" evidence="8">
    <location>
        <begin position="34"/>
        <end position="55"/>
    </location>
</feature>
<dbReference type="InterPro" id="IPR027469">
    <property type="entry name" value="Cation_efflux_TMD_sf"/>
</dbReference>
<evidence type="ECO:0000256" key="2">
    <source>
        <dbReference type="ARBA" id="ARBA00008114"/>
    </source>
</evidence>
<feature type="transmembrane region" description="Helical" evidence="8">
    <location>
        <begin position="174"/>
        <end position="197"/>
    </location>
</feature>